<organism evidence="2 3">
    <name type="scientific">Streptococcus koreensis</name>
    <dbReference type="NCBI Taxonomy" id="2382163"/>
    <lineage>
        <taxon>Bacteria</taxon>
        <taxon>Bacillati</taxon>
        <taxon>Bacillota</taxon>
        <taxon>Bacilli</taxon>
        <taxon>Lactobacillales</taxon>
        <taxon>Streptococcaceae</taxon>
        <taxon>Streptococcus</taxon>
    </lineage>
</organism>
<evidence type="ECO:0000313" key="3">
    <source>
        <dbReference type="Proteomes" id="UP000277293"/>
    </source>
</evidence>
<keyword evidence="1" id="KW-0812">Transmembrane</keyword>
<feature type="transmembrane region" description="Helical" evidence="1">
    <location>
        <begin position="133"/>
        <end position="157"/>
    </location>
</feature>
<keyword evidence="3" id="KW-1185">Reference proteome</keyword>
<dbReference type="RefSeq" id="WP_120701887.1">
    <property type="nucleotide sequence ID" value="NZ_CP032620.1"/>
</dbReference>
<accession>A0ABN5PWS7</accession>
<keyword evidence="1" id="KW-1133">Transmembrane helix</keyword>
<reference evidence="3" key="1">
    <citation type="submission" date="2018-09" db="EMBL/GenBank/DDBJ databases">
        <title>Complete genome sequence of Streptococcus sp. KCOM 2890 (=JS71).</title>
        <authorList>
            <person name="Kook J.-K."/>
            <person name="Park S.-N."/>
            <person name="Lim Y.K."/>
        </authorList>
    </citation>
    <scope>NUCLEOTIDE SEQUENCE [LARGE SCALE GENOMIC DNA]</scope>
    <source>
        <strain evidence="3">JS71</strain>
    </source>
</reference>
<evidence type="ECO:0008006" key="4">
    <source>
        <dbReference type="Google" id="ProtNLM"/>
    </source>
</evidence>
<feature type="transmembrane region" description="Helical" evidence="1">
    <location>
        <begin position="101"/>
        <end position="121"/>
    </location>
</feature>
<name>A0ABN5PWS7_9STRE</name>
<sequence>MKFKLLFSYRFLLFILSVIGVYLQLTKHGGFGMMLYYTILSNMLVMFFMGDMVWRMLRGRSTQTQGYLRLKGGVTMSIMITCVIYHFMLAPIATPEKFYRLENFLCHYIVPLMFFFDTLVIDKPKQYRKSDPLAWTVLPVLYMLFALLNGLVLKWPVPGAKDSPFPYFFINVNRFGWLYVVKMATIIFVAYLVAGCGLFALKKIGKKERTIIE</sequence>
<dbReference type="InterPro" id="IPR049713">
    <property type="entry name" value="Pr6Pr-like"/>
</dbReference>
<feature type="transmembrane region" description="Helical" evidence="1">
    <location>
        <begin position="7"/>
        <end position="25"/>
    </location>
</feature>
<feature type="transmembrane region" description="Helical" evidence="1">
    <location>
        <begin position="177"/>
        <end position="201"/>
    </location>
</feature>
<gene>
    <name evidence="2" type="ORF">D7D50_07525</name>
</gene>
<protein>
    <recommendedName>
        <fullName evidence="4">Pr6Pr family membrane protein</fullName>
    </recommendedName>
</protein>
<proteinExistence type="predicted"/>
<evidence type="ECO:0000256" key="1">
    <source>
        <dbReference type="SAM" id="Phobius"/>
    </source>
</evidence>
<evidence type="ECO:0000313" key="2">
    <source>
        <dbReference type="EMBL" id="AYF94446.1"/>
    </source>
</evidence>
<dbReference type="Proteomes" id="UP000277293">
    <property type="component" value="Chromosome"/>
</dbReference>
<dbReference type="EMBL" id="CP032620">
    <property type="protein sequence ID" value="AYF94446.1"/>
    <property type="molecule type" value="Genomic_DNA"/>
</dbReference>
<feature type="transmembrane region" description="Helical" evidence="1">
    <location>
        <begin position="31"/>
        <end position="49"/>
    </location>
</feature>
<dbReference type="NCBIfam" id="NF038065">
    <property type="entry name" value="Pr6Pr"/>
    <property type="match status" value="1"/>
</dbReference>
<feature type="transmembrane region" description="Helical" evidence="1">
    <location>
        <begin position="70"/>
        <end position="89"/>
    </location>
</feature>
<keyword evidence="1" id="KW-0472">Membrane</keyword>